<dbReference type="PRINTS" id="PR00469">
    <property type="entry name" value="PNDRDTASEII"/>
</dbReference>
<evidence type="ECO:0000256" key="3">
    <source>
        <dbReference type="ARBA" id="ARBA00022630"/>
    </source>
</evidence>
<reference evidence="6 7" key="1">
    <citation type="submission" date="2019-08" db="EMBL/GenBank/DDBJ databases">
        <title>Seonamhaeicola sediminis sp. nov., isolated from marine sediment.</title>
        <authorList>
            <person name="Cao W.R."/>
        </authorList>
    </citation>
    <scope>NUCLEOTIDE SEQUENCE [LARGE SCALE GENOMIC DNA]</scope>
    <source>
        <strain evidence="6 7">B011</strain>
    </source>
</reference>
<keyword evidence="3" id="KW-0285">Flavoprotein</keyword>
<evidence type="ECO:0000313" key="6">
    <source>
        <dbReference type="EMBL" id="TYA86148.1"/>
    </source>
</evidence>
<comment type="similarity">
    <text evidence="2">Belongs to the FAD-dependent oxidoreductase family.</text>
</comment>
<evidence type="ECO:0000259" key="5">
    <source>
        <dbReference type="Pfam" id="PF07992"/>
    </source>
</evidence>
<gene>
    <name evidence="6" type="ORF">FUA24_04905</name>
</gene>
<sequence length="204" mass="22311">NGITHTYNKLILATGSRAFIPKDVQIDLPGRFTMRNKIDADKFKAYLDATGLPPEEQHVAIVGGGLLGLELAAALKHKNVKITIIQRASRLMERQLDKVSSKLLALDVQERGIQIYFDNEVSTVFDDDDTGELSISLKSGKIFTANAIVYAIGTRPNIEIAKENGIKCGRGVIVNQHMQSSNPNIFAIGEIAEFNNQLFGITSA</sequence>
<evidence type="ECO:0000256" key="2">
    <source>
        <dbReference type="ARBA" id="ARBA00006442"/>
    </source>
</evidence>
<feature type="non-terminal residue" evidence="6">
    <location>
        <position position="1"/>
    </location>
</feature>
<evidence type="ECO:0000256" key="1">
    <source>
        <dbReference type="ARBA" id="ARBA00001974"/>
    </source>
</evidence>
<dbReference type="InterPro" id="IPR036188">
    <property type="entry name" value="FAD/NAD-bd_sf"/>
</dbReference>
<dbReference type="PANTHER" id="PTHR43429:SF3">
    <property type="entry name" value="NITRITE REDUCTASE [NAD(P)H]"/>
    <property type="match status" value="1"/>
</dbReference>
<dbReference type="GO" id="GO:0016491">
    <property type="term" value="F:oxidoreductase activity"/>
    <property type="evidence" value="ECO:0007669"/>
    <property type="project" value="InterPro"/>
</dbReference>
<keyword evidence="7" id="KW-1185">Reference proteome</keyword>
<dbReference type="Pfam" id="PF07992">
    <property type="entry name" value="Pyr_redox_2"/>
    <property type="match status" value="1"/>
</dbReference>
<dbReference type="RefSeq" id="WP_187388172.1">
    <property type="nucleotide sequence ID" value="NZ_VSDQ01000355.1"/>
</dbReference>
<dbReference type="Proteomes" id="UP000323930">
    <property type="component" value="Unassembled WGS sequence"/>
</dbReference>
<comment type="caution">
    <text evidence="6">The sequence shown here is derived from an EMBL/GenBank/DDBJ whole genome shotgun (WGS) entry which is preliminary data.</text>
</comment>
<accession>A0A5D0ISK4</accession>
<dbReference type="PRINTS" id="PR00368">
    <property type="entry name" value="FADPNR"/>
</dbReference>
<feature type="non-terminal residue" evidence="6">
    <location>
        <position position="204"/>
    </location>
</feature>
<evidence type="ECO:0000256" key="4">
    <source>
        <dbReference type="ARBA" id="ARBA00022827"/>
    </source>
</evidence>
<dbReference type="PANTHER" id="PTHR43429">
    <property type="entry name" value="PYRIDINE NUCLEOTIDE-DISULFIDE OXIDOREDUCTASE DOMAIN-CONTAINING"/>
    <property type="match status" value="1"/>
</dbReference>
<protein>
    <submittedName>
        <fullName evidence="6">NAD(P)H-nitrite reductase</fullName>
    </submittedName>
</protein>
<evidence type="ECO:0000313" key="7">
    <source>
        <dbReference type="Proteomes" id="UP000323930"/>
    </source>
</evidence>
<feature type="domain" description="FAD/NAD(P)-binding" evidence="5">
    <location>
        <begin position="3"/>
        <end position="192"/>
    </location>
</feature>
<proteinExistence type="inferred from homology"/>
<dbReference type="SUPFAM" id="SSF51905">
    <property type="entry name" value="FAD/NAD(P)-binding domain"/>
    <property type="match status" value="1"/>
</dbReference>
<dbReference type="AlphaFoldDB" id="A0A5D0ISK4"/>
<organism evidence="6 7">
    <name type="scientific">Seonamhaeicola marinus</name>
    <dbReference type="NCBI Taxonomy" id="1912246"/>
    <lineage>
        <taxon>Bacteria</taxon>
        <taxon>Pseudomonadati</taxon>
        <taxon>Bacteroidota</taxon>
        <taxon>Flavobacteriia</taxon>
        <taxon>Flavobacteriales</taxon>
        <taxon>Flavobacteriaceae</taxon>
    </lineage>
</organism>
<dbReference type="InterPro" id="IPR050260">
    <property type="entry name" value="FAD-bd_OxRdtase"/>
</dbReference>
<name>A0A5D0ISK4_9FLAO</name>
<dbReference type="InterPro" id="IPR023753">
    <property type="entry name" value="FAD/NAD-binding_dom"/>
</dbReference>
<comment type="cofactor">
    <cofactor evidence="1">
        <name>FAD</name>
        <dbReference type="ChEBI" id="CHEBI:57692"/>
    </cofactor>
</comment>
<dbReference type="EMBL" id="VSDQ01000355">
    <property type="protein sequence ID" value="TYA86148.1"/>
    <property type="molecule type" value="Genomic_DNA"/>
</dbReference>
<dbReference type="Gene3D" id="3.50.50.60">
    <property type="entry name" value="FAD/NAD(P)-binding domain"/>
    <property type="match status" value="2"/>
</dbReference>
<keyword evidence="4" id="KW-0274">FAD</keyword>